<dbReference type="SMART" id="SM01039">
    <property type="entry name" value="BRICHOS"/>
    <property type="match status" value="1"/>
</dbReference>
<sequence>MEEKAPEQLKMKMPSLLFSQMSQVQLSRNRWILGTGLVVLMVGIIVTATLVGVYMTQKHTEKMVTLVYNAMDGQKVQQMITVNEQETMAVIFVKSSNGSVTVLYDYKKNVIGIRQMNSSACYVLRMDRSHTPSIRDILKQMDYIKSHNVTSDAEITYSLEPDQVANPIDVGMSVNILCNDVSIYWAKLMNTEELKRIKIKVKVKVKVKIKFGRK</sequence>
<evidence type="ECO:0000256" key="1">
    <source>
        <dbReference type="ARBA" id="ARBA00002263"/>
    </source>
</evidence>
<feature type="domain" description="BRICHOS" evidence="12">
    <location>
        <begin position="94"/>
        <end position="186"/>
    </location>
</feature>
<evidence type="ECO:0000256" key="5">
    <source>
        <dbReference type="ARBA" id="ARBA00022713"/>
    </source>
</evidence>
<protein>
    <recommendedName>
        <fullName evidence="9">Surfactant protein C</fullName>
    </recommendedName>
    <alternativeName>
        <fullName evidence="10">Pulmonary surfactant-associated protein C</fullName>
    </alternativeName>
</protein>
<keyword evidence="11" id="KW-0812">Transmembrane</keyword>
<dbReference type="PROSITE" id="PS50869">
    <property type="entry name" value="BRICHOS"/>
    <property type="match status" value="1"/>
</dbReference>
<evidence type="ECO:0000256" key="2">
    <source>
        <dbReference type="ARBA" id="ARBA00004364"/>
    </source>
</evidence>
<comment type="caution">
    <text evidence="13">The sequence shown here is derived from an EMBL/GenBank/DDBJ whole genome shotgun (WGS) entry which is preliminary data.</text>
</comment>
<evidence type="ECO:0000313" key="13">
    <source>
        <dbReference type="EMBL" id="KAG8568193.1"/>
    </source>
</evidence>
<evidence type="ECO:0000256" key="11">
    <source>
        <dbReference type="SAM" id="Phobius"/>
    </source>
</evidence>
<keyword evidence="14" id="KW-1185">Reference proteome</keyword>
<keyword evidence="11" id="KW-0472">Membrane</keyword>
<dbReference type="Gene3D" id="3.30.390.150">
    <property type="match status" value="1"/>
</dbReference>
<keyword evidence="5" id="KW-0305">Gaseous exchange</keyword>
<organism evidence="13 14">
    <name type="scientific">Engystomops pustulosus</name>
    <name type="common">Tungara frog</name>
    <name type="synonym">Physalaemus pustulosus</name>
    <dbReference type="NCBI Taxonomy" id="76066"/>
    <lineage>
        <taxon>Eukaryota</taxon>
        <taxon>Metazoa</taxon>
        <taxon>Chordata</taxon>
        <taxon>Craniata</taxon>
        <taxon>Vertebrata</taxon>
        <taxon>Euteleostomi</taxon>
        <taxon>Amphibia</taxon>
        <taxon>Batrachia</taxon>
        <taxon>Anura</taxon>
        <taxon>Neobatrachia</taxon>
        <taxon>Hyloidea</taxon>
        <taxon>Leptodactylidae</taxon>
        <taxon>Leiuperinae</taxon>
        <taxon>Engystomops</taxon>
    </lineage>
</organism>
<evidence type="ECO:0000256" key="9">
    <source>
        <dbReference type="ARBA" id="ARBA00044778"/>
    </source>
</evidence>
<keyword evidence="3" id="KW-0767">Surface film</keyword>
<feature type="transmembrane region" description="Helical" evidence="11">
    <location>
        <begin position="31"/>
        <end position="54"/>
    </location>
</feature>
<evidence type="ECO:0000256" key="8">
    <source>
        <dbReference type="ARBA" id="ARBA00023288"/>
    </source>
</evidence>
<keyword evidence="8" id="KW-0449">Lipoprotein</keyword>
<dbReference type="InterPro" id="IPR015091">
    <property type="entry name" value="Surfactant_protein_propep"/>
</dbReference>
<evidence type="ECO:0000256" key="4">
    <source>
        <dbReference type="ARBA" id="ARBA00022525"/>
    </source>
</evidence>
<comment type="subcellular location">
    <subcellularLocation>
        <location evidence="2">Secreted</location>
        <location evidence="2">Extracellular space</location>
        <location evidence="2">Surface film</location>
    </subcellularLocation>
</comment>
<dbReference type="EMBL" id="WNYA01000006">
    <property type="protein sequence ID" value="KAG8568193.1"/>
    <property type="molecule type" value="Genomic_DNA"/>
</dbReference>
<proteinExistence type="predicted"/>
<evidence type="ECO:0000256" key="6">
    <source>
        <dbReference type="ARBA" id="ARBA00023139"/>
    </source>
</evidence>
<keyword evidence="7" id="KW-1015">Disulfide bond</keyword>
<dbReference type="GO" id="GO:0007585">
    <property type="term" value="P:respiratory gaseous exchange by respiratory system"/>
    <property type="evidence" value="ECO:0007669"/>
    <property type="project" value="UniProtKB-KW"/>
</dbReference>
<dbReference type="PANTHER" id="PTHR10800:SF6">
    <property type="entry name" value="PULMONARY SURFACTANT-ASSOCIATED PROTEIN C"/>
    <property type="match status" value="1"/>
</dbReference>
<evidence type="ECO:0000313" key="14">
    <source>
        <dbReference type="Proteomes" id="UP000824782"/>
    </source>
</evidence>
<reference evidence="13" key="1">
    <citation type="thesis" date="2020" institute="ProQuest LLC" country="789 East Eisenhower Parkway, Ann Arbor, MI, USA">
        <title>Comparative Genomics and Chromosome Evolution.</title>
        <authorList>
            <person name="Mudd A.B."/>
        </authorList>
    </citation>
    <scope>NUCLEOTIDE SEQUENCE</scope>
    <source>
        <strain evidence="13">237g6f4</strain>
        <tissue evidence="13">Blood</tissue>
    </source>
</reference>
<keyword evidence="6" id="KW-0564">Palmitate</keyword>
<accession>A0AAV7B6Z7</accession>
<dbReference type="InterPro" id="IPR001729">
    <property type="entry name" value="SP-C"/>
</dbReference>
<evidence type="ECO:0000256" key="3">
    <source>
        <dbReference type="ARBA" id="ARBA00022439"/>
    </source>
</evidence>
<evidence type="ECO:0000259" key="12">
    <source>
        <dbReference type="PROSITE" id="PS50869"/>
    </source>
</evidence>
<dbReference type="AlphaFoldDB" id="A0AAV7B6Z7"/>
<dbReference type="Pfam" id="PF04089">
    <property type="entry name" value="BRICHOS"/>
    <property type="match status" value="1"/>
</dbReference>
<dbReference type="PANTHER" id="PTHR10800">
    <property type="entry name" value="PULMONARY SURFACTANT-ASSOCIATED PROTEIN C"/>
    <property type="match status" value="1"/>
</dbReference>
<dbReference type="InterPro" id="IPR007084">
    <property type="entry name" value="BRICHOS_dom"/>
</dbReference>
<gene>
    <name evidence="13" type="ORF">GDO81_013912</name>
</gene>
<evidence type="ECO:0000256" key="10">
    <source>
        <dbReference type="ARBA" id="ARBA00044825"/>
    </source>
</evidence>
<keyword evidence="4" id="KW-0964">Secreted</keyword>
<comment type="function">
    <text evidence="1">Pulmonary surfactant associated proteins promote alveolar stability by lowering the surface tension at the air-liquid interface in the peripheral air spaces.</text>
</comment>
<name>A0AAV7B6Z7_ENGPU</name>
<dbReference type="GO" id="GO:0005615">
    <property type="term" value="C:extracellular space"/>
    <property type="evidence" value="ECO:0007669"/>
    <property type="project" value="TreeGrafter"/>
</dbReference>
<dbReference type="SMART" id="SM00019">
    <property type="entry name" value="SF_P"/>
    <property type="match status" value="1"/>
</dbReference>
<dbReference type="Proteomes" id="UP000824782">
    <property type="component" value="Unassembled WGS sequence"/>
</dbReference>
<dbReference type="Pfam" id="PF08999">
    <property type="entry name" value="SP_C-Propep"/>
    <property type="match status" value="1"/>
</dbReference>
<evidence type="ECO:0000256" key="7">
    <source>
        <dbReference type="ARBA" id="ARBA00023157"/>
    </source>
</evidence>
<keyword evidence="11" id="KW-1133">Transmembrane helix</keyword>